<dbReference type="GO" id="GO:0017000">
    <property type="term" value="P:antibiotic biosynthetic process"/>
    <property type="evidence" value="ECO:0007669"/>
    <property type="project" value="UniProtKB-ARBA"/>
</dbReference>
<dbReference type="PANTHER" id="PTHR43433">
    <property type="entry name" value="HYDROLASE, ALPHA/BETA FOLD FAMILY PROTEIN"/>
    <property type="match status" value="1"/>
</dbReference>
<dbReference type="InterPro" id="IPR050471">
    <property type="entry name" value="AB_hydrolase"/>
</dbReference>
<dbReference type="GO" id="GO:0046503">
    <property type="term" value="P:glycerolipid catabolic process"/>
    <property type="evidence" value="ECO:0007669"/>
    <property type="project" value="TreeGrafter"/>
</dbReference>
<dbReference type="InterPro" id="IPR000073">
    <property type="entry name" value="AB_hydrolase_1"/>
</dbReference>
<evidence type="ECO:0000313" key="2">
    <source>
        <dbReference type="EMBL" id="CAG8903129.1"/>
    </source>
</evidence>
<comment type="caution">
    <text evidence="2">The sequence shown here is derived from an EMBL/GenBank/DDBJ whole genome shotgun (WGS) entry which is preliminary data.</text>
</comment>
<proteinExistence type="predicted"/>
<gene>
    <name evidence="2" type="ORF">PEGY_LOCUS7108</name>
</gene>
<dbReference type="SUPFAM" id="SSF53474">
    <property type="entry name" value="alpha/beta-Hydrolases"/>
    <property type="match status" value="1"/>
</dbReference>
<accession>A0A9W4KD29</accession>
<evidence type="ECO:0000313" key="3">
    <source>
        <dbReference type="Proteomes" id="UP001154252"/>
    </source>
</evidence>
<dbReference type="InterPro" id="IPR029058">
    <property type="entry name" value="AB_hydrolase_fold"/>
</dbReference>
<evidence type="ECO:0000259" key="1">
    <source>
        <dbReference type="Pfam" id="PF00561"/>
    </source>
</evidence>
<name>A0A9W4KD29_9EURO</name>
<feature type="domain" description="AB hydrolase-1" evidence="1">
    <location>
        <begin position="20"/>
        <end position="146"/>
    </location>
</feature>
<dbReference type="GO" id="GO:0072330">
    <property type="term" value="P:monocarboxylic acid biosynthetic process"/>
    <property type="evidence" value="ECO:0007669"/>
    <property type="project" value="UniProtKB-ARBA"/>
</dbReference>
<dbReference type="EMBL" id="CAJVRC010000880">
    <property type="protein sequence ID" value="CAG8903129.1"/>
    <property type="molecule type" value="Genomic_DNA"/>
</dbReference>
<reference evidence="2" key="1">
    <citation type="submission" date="2021-07" db="EMBL/GenBank/DDBJ databases">
        <authorList>
            <person name="Branca A.L. A."/>
        </authorList>
    </citation>
    <scope>NUCLEOTIDE SEQUENCE</scope>
</reference>
<organism evidence="2 3">
    <name type="scientific">Penicillium egyptiacum</name>
    <dbReference type="NCBI Taxonomy" id="1303716"/>
    <lineage>
        <taxon>Eukaryota</taxon>
        <taxon>Fungi</taxon>
        <taxon>Dikarya</taxon>
        <taxon>Ascomycota</taxon>
        <taxon>Pezizomycotina</taxon>
        <taxon>Eurotiomycetes</taxon>
        <taxon>Eurotiomycetidae</taxon>
        <taxon>Eurotiales</taxon>
        <taxon>Aspergillaceae</taxon>
        <taxon>Penicillium</taxon>
    </lineage>
</organism>
<dbReference type="Pfam" id="PF00561">
    <property type="entry name" value="Abhydrolase_1"/>
    <property type="match status" value="1"/>
</dbReference>
<dbReference type="GO" id="GO:0004806">
    <property type="term" value="F:triacylglycerol lipase activity"/>
    <property type="evidence" value="ECO:0007669"/>
    <property type="project" value="TreeGrafter"/>
</dbReference>
<dbReference type="Gene3D" id="3.40.50.1820">
    <property type="entry name" value="alpha/beta hydrolase"/>
    <property type="match status" value="1"/>
</dbReference>
<sequence>MPSLDVPGATLHYEVFGTGPLLLCISGADGRGSVFHGVAEAASDRFTVVCWDRRGYSKSLLHGPQELQYRLETDADDAQRLISHLSSEMAYVFGTSSGAIVTLTLLARHPEVVKSAIVHEPPAFTVLPDDLRGSAAGFIHHIYDTYRAWGPDAAIEVFTSGFSDSAEAEIMQSCISSDKGDEIRANSLWWFEFELRQYTSATIDMDSMKAVAEKIIPAIGRTSSGLGTAPTSVIGDEVRRAVLQIPRGHVHYMISPDSLAGVFIEYFK</sequence>
<dbReference type="OrthoDB" id="408373at2759"/>
<keyword evidence="3" id="KW-1185">Reference proteome</keyword>
<dbReference type="Proteomes" id="UP001154252">
    <property type="component" value="Unassembled WGS sequence"/>
</dbReference>
<dbReference type="AlphaFoldDB" id="A0A9W4KD29"/>
<dbReference type="PANTHER" id="PTHR43433:SF5">
    <property type="entry name" value="AB HYDROLASE-1 DOMAIN-CONTAINING PROTEIN"/>
    <property type="match status" value="1"/>
</dbReference>
<protein>
    <recommendedName>
        <fullName evidence="1">AB hydrolase-1 domain-containing protein</fullName>
    </recommendedName>
</protein>